<feature type="domain" description="Cytochrome oxidase subunit II transmembrane region profile" evidence="14">
    <location>
        <begin position="66"/>
        <end position="161"/>
    </location>
</feature>
<feature type="transmembrane region" description="Helical" evidence="12">
    <location>
        <begin position="46"/>
        <end position="71"/>
    </location>
</feature>
<evidence type="ECO:0000256" key="10">
    <source>
        <dbReference type="ARBA" id="ARBA00023136"/>
    </source>
</evidence>
<dbReference type="GO" id="GO:0005507">
    <property type="term" value="F:copper ion binding"/>
    <property type="evidence" value="ECO:0007669"/>
    <property type="project" value="InterPro"/>
</dbReference>
<dbReference type="InterPro" id="IPR008972">
    <property type="entry name" value="Cupredoxin"/>
</dbReference>
<dbReference type="SUPFAM" id="SSF49503">
    <property type="entry name" value="Cupredoxins"/>
    <property type="match status" value="1"/>
</dbReference>
<evidence type="ECO:0000256" key="5">
    <source>
        <dbReference type="ARBA" id="ARBA00022660"/>
    </source>
</evidence>
<evidence type="ECO:0000313" key="16">
    <source>
        <dbReference type="Proteomes" id="UP000683507"/>
    </source>
</evidence>
<dbReference type="Proteomes" id="UP000683507">
    <property type="component" value="Chromosome"/>
</dbReference>
<keyword evidence="4" id="KW-0813">Transport</keyword>
<feature type="domain" description="Cytochrome oxidase subunit II copper A binding" evidence="13">
    <location>
        <begin position="165"/>
        <end position="427"/>
    </location>
</feature>
<dbReference type="RefSeq" id="WP_258543290.1">
    <property type="nucleotide sequence ID" value="NZ_OU015584.1"/>
</dbReference>
<dbReference type="GO" id="GO:0042773">
    <property type="term" value="P:ATP synthesis coupled electron transport"/>
    <property type="evidence" value="ECO:0007669"/>
    <property type="project" value="TreeGrafter"/>
</dbReference>
<dbReference type="SUPFAM" id="SSF81464">
    <property type="entry name" value="Cytochrome c oxidase subunit II-like, transmembrane region"/>
    <property type="match status" value="1"/>
</dbReference>
<protein>
    <recommendedName>
        <fullName evidence="3">cytochrome-c oxidase</fullName>
        <ecNumber evidence="3">7.1.1.9</ecNumber>
    </recommendedName>
    <alternativeName>
        <fullName evidence="11">Cytochrome c oxidase polypeptide II</fullName>
    </alternativeName>
</protein>
<dbReference type="PANTHER" id="PTHR22888:SF9">
    <property type="entry name" value="CYTOCHROME C OXIDASE SUBUNIT 2"/>
    <property type="match status" value="1"/>
</dbReference>
<evidence type="ECO:0000256" key="8">
    <source>
        <dbReference type="ARBA" id="ARBA00022982"/>
    </source>
</evidence>
<keyword evidence="9 12" id="KW-1133">Transmembrane helix</keyword>
<dbReference type="InterPro" id="IPR036257">
    <property type="entry name" value="Cyt_c_oxidase_su2_TM_sf"/>
</dbReference>
<keyword evidence="10 12" id="KW-0472">Membrane</keyword>
<dbReference type="InterPro" id="IPR045187">
    <property type="entry name" value="CcO_II"/>
</dbReference>
<feature type="transmembrane region" description="Helical" evidence="12">
    <location>
        <begin position="6"/>
        <end position="25"/>
    </location>
</feature>
<evidence type="ECO:0000256" key="3">
    <source>
        <dbReference type="ARBA" id="ARBA00012949"/>
    </source>
</evidence>
<dbReference type="GO" id="GO:0016020">
    <property type="term" value="C:membrane"/>
    <property type="evidence" value="ECO:0007669"/>
    <property type="project" value="UniProtKB-SubCell"/>
</dbReference>
<keyword evidence="6 12" id="KW-0812">Transmembrane</keyword>
<evidence type="ECO:0000256" key="2">
    <source>
        <dbReference type="ARBA" id="ARBA00007866"/>
    </source>
</evidence>
<evidence type="ECO:0000256" key="6">
    <source>
        <dbReference type="ARBA" id="ARBA00022692"/>
    </source>
</evidence>
<evidence type="ECO:0000256" key="9">
    <source>
        <dbReference type="ARBA" id="ARBA00022989"/>
    </source>
</evidence>
<evidence type="ECO:0000259" key="13">
    <source>
        <dbReference type="PROSITE" id="PS50857"/>
    </source>
</evidence>
<name>A0A916NJ65_9FLAO</name>
<keyword evidence="16" id="KW-1185">Reference proteome</keyword>
<keyword evidence="5" id="KW-0679">Respiratory chain</keyword>
<dbReference type="InterPro" id="IPR002429">
    <property type="entry name" value="CcO_II-like_C"/>
</dbReference>
<dbReference type="GO" id="GO:0004129">
    <property type="term" value="F:cytochrome-c oxidase activity"/>
    <property type="evidence" value="ECO:0007669"/>
    <property type="project" value="UniProtKB-EC"/>
</dbReference>
<evidence type="ECO:0000313" key="15">
    <source>
        <dbReference type="EMBL" id="CAG5086375.1"/>
    </source>
</evidence>
<dbReference type="AlphaFoldDB" id="A0A916NJ65"/>
<keyword evidence="8" id="KW-0249">Electron transport</keyword>
<feature type="transmembrane region" description="Helical" evidence="12">
    <location>
        <begin position="91"/>
        <end position="112"/>
    </location>
</feature>
<organism evidence="15 16">
    <name type="scientific">Parvicella tangerina</name>
    <dbReference type="NCBI Taxonomy" id="2829795"/>
    <lineage>
        <taxon>Bacteria</taxon>
        <taxon>Pseudomonadati</taxon>
        <taxon>Bacteroidota</taxon>
        <taxon>Flavobacteriia</taxon>
        <taxon>Flavobacteriales</taxon>
        <taxon>Parvicellaceae</taxon>
        <taxon>Parvicella</taxon>
    </lineage>
</organism>
<gene>
    <name evidence="15" type="ORF">CRYO30217_03100</name>
</gene>
<evidence type="ECO:0000256" key="1">
    <source>
        <dbReference type="ARBA" id="ARBA00004141"/>
    </source>
</evidence>
<evidence type="ECO:0000256" key="4">
    <source>
        <dbReference type="ARBA" id="ARBA00022448"/>
    </source>
</evidence>
<proteinExistence type="inferred from homology"/>
<comment type="subcellular location">
    <subcellularLocation>
        <location evidence="1">Membrane</location>
        <topology evidence="1">Multi-pass membrane protein</topology>
    </subcellularLocation>
</comment>
<dbReference type="PANTHER" id="PTHR22888">
    <property type="entry name" value="CYTOCHROME C OXIDASE, SUBUNIT II"/>
    <property type="match status" value="1"/>
</dbReference>
<dbReference type="Gene3D" id="1.10.287.90">
    <property type="match status" value="1"/>
</dbReference>
<evidence type="ECO:0000256" key="12">
    <source>
        <dbReference type="SAM" id="Phobius"/>
    </source>
</evidence>
<dbReference type="PROSITE" id="PS50857">
    <property type="entry name" value="COX2_CUA"/>
    <property type="match status" value="1"/>
</dbReference>
<evidence type="ECO:0000256" key="7">
    <source>
        <dbReference type="ARBA" id="ARBA00022967"/>
    </source>
</evidence>
<dbReference type="Gene3D" id="2.60.40.420">
    <property type="entry name" value="Cupredoxins - blue copper proteins"/>
    <property type="match status" value="2"/>
</dbReference>
<comment type="similarity">
    <text evidence="2">Belongs to the cytochrome c oxidase subunit 2 family.</text>
</comment>
<dbReference type="Pfam" id="PF02790">
    <property type="entry name" value="COX2_TM"/>
    <property type="match status" value="1"/>
</dbReference>
<evidence type="ECO:0000256" key="11">
    <source>
        <dbReference type="ARBA" id="ARBA00031389"/>
    </source>
</evidence>
<keyword evidence="7" id="KW-1278">Translocase</keyword>
<dbReference type="InterPro" id="IPR011759">
    <property type="entry name" value="Cyt_c_oxidase_su2_TM_dom"/>
</dbReference>
<reference evidence="15" key="1">
    <citation type="submission" date="2021-04" db="EMBL/GenBank/DDBJ databases">
        <authorList>
            <person name="Rodrigo-Torres L."/>
            <person name="Arahal R. D."/>
            <person name="Lucena T."/>
        </authorList>
    </citation>
    <scope>NUCLEOTIDE SEQUENCE</scope>
    <source>
        <strain evidence="15">AS29M-1</strain>
    </source>
</reference>
<dbReference type="PROSITE" id="PS50999">
    <property type="entry name" value="COX2_TM"/>
    <property type="match status" value="1"/>
</dbReference>
<sequence>MNSLLILIAVVAGVAAIIQLVRLNETASALRKEKTEEIMTDEENNAMAWGFLIFMFAYFGFVIWLMAKYGFGGLGPAASEHGEDLDWLLRLNYWIILPVFFLTNALLFIFSFKYKYDKNRKATYFSHSNKLELIWTVVPSTALAVIIFMGLKTWVKIMFTAPEEGNPMVVEAYAEQFQWTFRLSGENNNLGNADYKLICPSFEYVNEHGDTIKFAGNPMGVVTKEAVIAKLAHIDQSVAKLNADLEAATGANGEYFEPDEVIEETMKQIETLNTLKYRIESGIWPTVENDSSNANQNGIDDIYLAEDLYLIKGRPVTFKFRSRDVIHSAWFPHFRAQMNCVPGMQTSFTFTPKYTTKEFAEIDEVKAHYQDINEKHNEMLKSLGEEEEVVEANFLLLCNKICGAGHHNMKRNIIVVDEAEYEKWYECTDFAEAVPVSPRLDIMGNPVVYEGWNSDSDEELVNHVNMAVVNAEKAESTPEAEVVDPMMNADSTVNMIDSVGVDMITDSVATPPTM</sequence>
<dbReference type="KEGG" id="ptan:CRYO30217_03100"/>
<dbReference type="EC" id="7.1.1.9" evidence="3"/>
<dbReference type="EMBL" id="OU015584">
    <property type="protein sequence ID" value="CAG5086375.1"/>
    <property type="molecule type" value="Genomic_DNA"/>
</dbReference>
<evidence type="ECO:0000259" key="14">
    <source>
        <dbReference type="PROSITE" id="PS50999"/>
    </source>
</evidence>
<accession>A0A916NJ65</accession>
<feature type="transmembrane region" description="Helical" evidence="12">
    <location>
        <begin position="133"/>
        <end position="151"/>
    </location>
</feature>